<reference evidence="2" key="1">
    <citation type="submission" date="2018-05" db="EMBL/GenBank/DDBJ databases">
        <authorList>
            <person name="Lanie J.A."/>
            <person name="Ng W.-L."/>
            <person name="Kazmierczak K.M."/>
            <person name="Andrzejewski T.M."/>
            <person name="Davidsen T.M."/>
            <person name="Wayne K.J."/>
            <person name="Tettelin H."/>
            <person name="Glass J.I."/>
            <person name="Rusch D."/>
            <person name="Podicherti R."/>
            <person name="Tsui H.-C.T."/>
            <person name="Winkler M.E."/>
        </authorList>
    </citation>
    <scope>NUCLEOTIDE SEQUENCE</scope>
</reference>
<name>A0A381S8E4_9ZZZZ</name>
<keyword evidence="1" id="KW-1133">Transmembrane helix</keyword>
<feature type="transmembrane region" description="Helical" evidence="1">
    <location>
        <begin position="81"/>
        <end position="102"/>
    </location>
</feature>
<keyword evidence="1" id="KW-0812">Transmembrane</keyword>
<sequence length="209" mass="24493">MMRHKAVNGWTLFSIVVVPMCSAALLAMTAVDLSSSLGISSMIQFSVRLAVPWLFIAFCASSLVAIFPGEFSRWVLRNRRMFGLCFAAGMAWQLFFIVWLVVGHFDYYMEEAYDYLSLLEQVPGYVLLIAMTITSFRFGRSKLSPKHWKILHTGGIYFIWFVVWTTYWFELFYYDDIQFIDYLYYWAGFTAWALRMAAWTLKRMRQPAI</sequence>
<gene>
    <name evidence="2" type="ORF">METZ01_LOCUS50217</name>
</gene>
<feature type="transmembrane region" description="Helical" evidence="1">
    <location>
        <begin position="150"/>
        <end position="170"/>
    </location>
</feature>
<proteinExistence type="predicted"/>
<evidence type="ECO:0000313" key="2">
    <source>
        <dbReference type="EMBL" id="SUZ97363.1"/>
    </source>
</evidence>
<accession>A0A381S8E4</accession>
<feature type="transmembrane region" description="Helical" evidence="1">
    <location>
        <begin position="122"/>
        <end position="138"/>
    </location>
</feature>
<feature type="transmembrane region" description="Helical" evidence="1">
    <location>
        <begin position="51"/>
        <end position="69"/>
    </location>
</feature>
<dbReference type="AlphaFoldDB" id="A0A381S8E4"/>
<protein>
    <recommendedName>
        <fullName evidence="3">Ferric oxidoreductase domain-containing protein</fullName>
    </recommendedName>
</protein>
<organism evidence="2">
    <name type="scientific">marine metagenome</name>
    <dbReference type="NCBI Taxonomy" id="408172"/>
    <lineage>
        <taxon>unclassified sequences</taxon>
        <taxon>metagenomes</taxon>
        <taxon>ecological metagenomes</taxon>
    </lineage>
</organism>
<evidence type="ECO:0008006" key="3">
    <source>
        <dbReference type="Google" id="ProtNLM"/>
    </source>
</evidence>
<evidence type="ECO:0000256" key="1">
    <source>
        <dbReference type="SAM" id="Phobius"/>
    </source>
</evidence>
<keyword evidence="1" id="KW-0472">Membrane</keyword>
<dbReference type="EMBL" id="UINC01002502">
    <property type="protein sequence ID" value="SUZ97363.1"/>
    <property type="molecule type" value="Genomic_DNA"/>
</dbReference>
<feature type="transmembrane region" description="Helical" evidence="1">
    <location>
        <begin position="182"/>
        <end position="201"/>
    </location>
</feature>
<feature type="transmembrane region" description="Helical" evidence="1">
    <location>
        <begin position="12"/>
        <end position="31"/>
    </location>
</feature>